<evidence type="ECO:0000313" key="3">
    <source>
        <dbReference type="Proteomes" id="UP000238701"/>
    </source>
</evidence>
<reference evidence="3" key="1">
    <citation type="submission" date="2018-02" db="EMBL/GenBank/DDBJ databases">
        <authorList>
            <person name="Hausmann B."/>
        </authorList>
    </citation>
    <scope>NUCLEOTIDE SEQUENCE [LARGE SCALE GENOMIC DNA]</scope>
    <source>
        <strain evidence="3">Peat soil MAG SbA1</strain>
    </source>
</reference>
<accession>A0A2U3KKU0</accession>
<dbReference type="Pfam" id="PF00550">
    <property type="entry name" value="PP-binding"/>
    <property type="match status" value="1"/>
</dbReference>
<dbReference type="Proteomes" id="UP000238701">
    <property type="component" value="Unassembled WGS sequence"/>
</dbReference>
<dbReference type="SUPFAM" id="SSF47336">
    <property type="entry name" value="ACP-like"/>
    <property type="match status" value="1"/>
</dbReference>
<gene>
    <name evidence="2" type="ORF">SBA1_30038</name>
</gene>
<dbReference type="InterPro" id="IPR009081">
    <property type="entry name" value="PP-bd_ACP"/>
</dbReference>
<dbReference type="InterPro" id="IPR036736">
    <property type="entry name" value="ACP-like_sf"/>
</dbReference>
<evidence type="ECO:0000259" key="1">
    <source>
        <dbReference type="PROSITE" id="PS50075"/>
    </source>
</evidence>
<dbReference type="AlphaFoldDB" id="A0A2U3KKU0"/>
<proteinExistence type="predicted"/>
<dbReference type="PROSITE" id="PS50075">
    <property type="entry name" value="CARRIER"/>
    <property type="match status" value="1"/>
</dbReference>
<feature type="domain" description="Carrier" evidence="1">
    <location>
        <begin position="1"/>
        <end position="81"/>
    </location>
</feature>
<protein>
    <submittedName>
        <fullName evidence="2">Acyl carrier protein</fullName>
    </submittedName>
</protein>
<dbReference type="Gene3D" id="1.10.1200.10">
    <property type="entry name" value="ACP-like"/>
    <property type="match status" value="1"/>
</dbReference>
<evidence type="ECO:0000313" key="2">
    <source>
        <dbReference type="EMBL" id="SPF40187.1"/>
    </source>
</evidence>
<dbReference type="OrthoDB" id="2625323at2"/>
<sequence>MQTTDIERDVREFVIQHFLSGDAGKLRADGSLLGDVIDSMGVITLVAYVQEHFGITVKDDEVLPSNLDTIANLAAFVERKIGA</sequence>
<dbReference type="EMBL" id="OMOD01000122">
    <property type="protein sequence ID" value="SPF40187.1"/>
    <property type="molecule type" value="Genomic_DNA"/>
</dbReference>
<name>A0A2U3KKU0_9BACT</name>
<organism evidence="2 3">
    <name type="scientific">Candidatus Sulfotelmatobacter kueseliae</name>
    <dbReference type="NCBI Taxonomy" id="2042962"/>
    <lineage>
        <taxon>Bacteria</taxon>
        <taxon>Pseudomonadati</taxon>
        <taxon>Acidobacteriota</taxon>
        <taxon>Terriglobia</taxon>
        <taxon>Terriglobales</taxon>
        <taxon>Candidatus Korobacteraceae</taxon>
        <taxon>Candidatus Sulfotelmatobacter</taxon>
    </lineage>
</organism>